<evidence type="ECO:0000313" key="3">
    <source>
        <dbReference type="Proteomes" id="UP000275078"/>
    </source>
</evidence>
<reference evidence="2 3" key="1">
    <citation type="journal article" date="2018" name="Nat. Ecol. Evol.">
        <title>Pezizomycetes genomes reveal the molecular basis of ectomycorrhizal truffle lifestyle.</title>
        <authorList>
            <person name="Murat C."/>
            <person name="Payen T."/>
            <person name="Noel B."/>
            <person name="Kuo A."/>
            <person name="Morin E."/>
            <person name="Chen J."/>
            <person name="Kohler A."/>
            <person name="Krizsan K."/>
            <person name="Balestrini R."/>
            <person name="Da Silva C."/>
            <person name="Montanini B."/>
            <person name="Hainaut M."/>
            <person name="Levati E."/>
            <person name="Barry K.W."/>
            <person name="Belfiori B."/>
            <person name="Cichocki N."/>
            <person name="Clum A."/>
            <person name="Dockter R.B."/>
            <person name="Fauchery L."/>
            <person name="Guy J."/>
            <person name="Iotti M."/>
            <person name="Le Tacon F."/>
            <person name="Lindquist E.A."/>
            <person name="Lipzen A."/>
            <person name="Malagnac F."/>
            <person name="Mello A."/>
            <person name="Molinier V."/>
            <person name="Miyauchi S."/>
            <person name="Poulain J."/>
            <person name="Riccioni C."/>
            <person name="Rubini A."/>
            <person name="Sitrit Y."/>
            <person name="Splivallo R."/>
            <person name="Traeger S."/>
            <person name="Wang M."/>
            <person name="Zifcakova L."/>
            <person name="Wipf D."/>
            <person name="Zambonelli A."/>
            <person name="Paolocci F."/>
            <person name="Nowrousian M."/>
            <person name="Ottonello S."/>
            <person name="Baldrian P."/>
            <person name="Spatafora J.W."/>
            <person name="Henrissat B."/>
            <person name="Nagy L.G."/>
            <person name="Aury J.M."/>
            <person name="Wincker P."/>
            <person name="Grigoriev I.V."/>
            <person name="Bonfante P."/>
            <person name="Martin F.M."/>
        </authorList>
    </citation>
    <scope>NUCLEOTIDE SEQUENCE [LARGE SCALE GENOMIC DNA]</scope>
    <source>
        <strain evidence="2 3">RN42</strain>
    </source>
</reference>
<accession>A0A3N4HKV2</accession>
<dbReference type="EMBL" id="ML119848">
    <property type="protein sequence ID" value="RPA72761.1"/>
    <property type="molecule type" value="Genomic_DNA"/>
</dbReference>
<feature type="compositionally biased region" description="Polar residues" evidence="1">
    <location>
        <begin position="1"/>
        <end position="13"/>
    </location>
</feature>
<dbReference type="AlphaFoldDB" id="A0A3N4HKV2"/>
<keyword evidence="3" id="KW-1185">Reference proteome</keyword>
<feature type="region of interest" description="Disordered" evidence="1">
    <location>
        <begin position="1"/>
        <end position="90"/>
    </location>
</feature>
<gene>
    <name evidence="2" type="ORF">BJ508DRAFT_314476</name>
</gene>
<evidence type="ECO:0000313" key="2">
    <source>
        <dbReference type="EMBL" id="RPA72761.1"/>
    </source>
</evidence>
<evidence type="ECO:0000256" key="1">
    <source>
        <dbReference type="SAM" id="MobiDB-lite"/>
    </source>
</evidence>
<organism evidence="2 3">
    <name type="scientific">Ascobolus immersus RN42</name>
    <dbReference type="NCBI Taxonomy" id="1160509"/>
    <lineage>
        <taxon>Eukaryota</taxon>
        <taxon>Fungi</taxon>
        <taxon>Dikarya</taxon>
        <taxon>Ascomycota</taxon>
        <taxon>Pezizomycotina</taxon>
        <taxon>Pezizomycetes</taxon>
        <taxon>Pezizales</taxon>
        <taxon>Ascobolaceae</taxon>
        <taxon>Ascobolus</taxon>
    </lineage>
</organism>
<proteinExistence type="predicted"/>
<protein>
    <submittedName>
        <fullName evidence="2">Uncharacterized protein</fullName>
    </submittedName>
</protein>
<feature type="compositionally biased region" description="Basic and acidic residues" evidence="1">
    <location>
        <begin position="28"/>
        <end position="44"/>
    </location>
</feature>
<sequence>MFQPHNKTAQNNLFKGDPKINTNRNGYRNRDRSPVNGKEDKPDAKGVVGGTPHAKSDKIKGLLSISPEGSQSLGQYAELDREDEPTKKRKRLDTITSMSNHSESEPFTEGVLAFTSVAARRAAEVEHIHKAFRGGNGRTMDFQHARSTVKNEAVDTILEIAKVAYRDQLKRGENTVEDATERMKRVVHIHQEAQAALLLISTDPSLNVDDEE</sequence>
<dbReference type="Proteomes" id="UP000275078">
    <property type="component" value="Unassembled WGS sequence"/>
</dbReference>
<name>A0A3N4HKV2_ASCIM</name>